<dbReference type="SUPFAM" id="SSF69593">
    <property type="entry name" value="Glycerol-3-phosphate (1)-acyltransferase"/>
    <property type="match status" value="1"/>
</dbReference>
<dbReference type="GO" id="GO:0016746">
    <property type="term" value="F:acyltransferase activity"/>
    <property type="evidence" value="ECO:0007669"/>
    <property type="project" value="UniProtKB-KW"/>
</dbReference>
<feature type="domain" description="Phospholipid/glycerol acyltransferase" evidence="5">
    <location>
        <begin position="127"/>
        <end position="243"/>
    </location>
</feature>
<keyword evidence="2" id="KW-0808">Transferase</keyword>
<evidence type="ECO:0000256" key="2">
    <source>
        <dbReference type="ARBA" id="ARBA00022679"/>
    </source>
</evidence>
<dbReference type="Pfam" id="PF16076">
    <property type="entry name" value="Acyltransf_C"/>
    <property type="match status" value="1"/>
</dbReference>
<dbReference type="GO" id="GO:0005783">
    <property type="term" value="C:endoplasmic reticulum"/>
    <property type="evidence" value="ECO:0007669"/>
    <property type="project" value="TreeGrafter"/>
</dbReference>
<evidence type="ECO:0000256" key="3">
    <source>
        <dbReference type="ARBA" id="ARBA00023315"/>
    </source>
</evidence>
<proteinExistence type="inferred from homology"/>
<protein>
    <submittedName>
        <fullName evidence="7">PlsC domain-containing protein</fullName>
    </submittedName>
</protein>
<evidence type="ECO:0000313" key="7">
    <source>
        <dbReference type="WBParaSite" id="SMUV_0000334601-mRNA-1"/>
    </source>
</evidence>
<keyword evidence="4" id="KW-1133">Transmembrane helix</keyword>
<dbReference type="AlphaFoldDB" id="A0A0N5AGA8"/>
<feature type="transmembrane region" description="Helical" evidence="4">
    <location>
        <begin position="50"/>
        <end position="71"/>
    </location>
</feature>
<dbReference type="WBParaSite" id="SMUV_0000334601-mRNA-1">
    <property type="protein sequence ID" value="SMUV_0000334601-mRNA-1"/>
    <property type="gene ID" value="SMUV_0000334601"/>
</dbReference>
<dbReference type="SMART" id="SM00563">
    <property type="entry name" value="PlsC"/>
    <property type="match status" value="1"/>
</dbReference>
<dbReference type="Pfam" id="PF01553">
    <property type="entry name" value="Acyltransferase"/>
    <property type="match status" value="1"/>
</dbReference>
<evidence type="ECO:0000256" key="4">
    <source>
        <dbReference type="SAM" id="Phobius"/>
    </source>
</evidence>
<evidence type="ECO:0000313" key="6">
    <source>
        <dbReference type="Proteomes" id="UP000046393"/>
    </source>
</evidence>
<dbReference type="Proteomes" id="UP000046393">
    <property type="component" value="Unplaced"/>
</dbReference>
<dbReference type="PANTHER" id="PTHR10983:SF2">
    <property type="entry name" value="ACYL-COA:LYSOPHOSPHATIDYLGLYCEROL ACYLTRANSFERASE 1"/>
    <property type="match status" value="1"/>
</dbReference>
<dbReference type="GO" id="GO:0036149">
    <property type="term" value="P:phosphatidylinositol acyl-chain remodeling"/>
    <property type="evidence" value="ECO:0007669"/>
    <property type="project" value="TreeGrafter"/>
</dbReference>
<organism evidence="6 7">
    <name type="scientific">Syphacia muris</name>
    <dbReference type="NCBI Taxonomy" id="451379"/>
    <lineage>
        <taxon>Eukaryota</taxon>
        <taxon>Metazoa</taxon>
        <taxon>Ecdysozoa</taxon>
        <taxon>Nematoda</taxon>
        <taxon>Chromadorea</taxon>
        <taxon>Rhabditida</taxon>
        <taxon>Spirurina</taxon>
        <taxon>Oxyuridomorpha</taxon>
        <taxon>Oxyuroidea</taxon>
        <taxon>Oxyuridae</taxon>
        <taxon>Syphacia</taxon>
    </lineage>
</organism>
<keyword evidence="4" id="KW-0812">Transmembrane</keyword>
<name>A0A0N5AGA8_9BILA</name>
<sequence length="438" mass="53056">MYLYIQRNRINIGILWIHDSNVFGEDRLVCLLSNIYRQKNRLLQTVTFNLQYYLFDCYCLYTSFFVCYFYFKQILFKMNHFRPRFYWFYEGKLYRWLQAYVAYWGYTAGYDVEEYGDDLTKYKNERVLLICNHQSTADVPTLMVILQSKGVASRKTLWLMDVLFRWTPFGVVAQMHGDHFIRQGKSTREKELLNLRNHLRKVFWDRDRRWVILFPEGGFYYKRFADSQRFGIKHGYPFLMYTTLPRLGAIKAIMEEVGPRENFKQENDVEKLQKRSKFQVIKDTVGELRDKKYIKGKFLDYIAENRPPIKYVLDVTIAYPNGKPLSLITLCLGTREKCNIAVNYKVFKADEVPFHDEEMLRNWLYKRYEEKDKILKHFYETGNFVDGEKGSVVKFSAWKIVGQHLFWCISVYLQYRAYKWVIFKIFYFIQYFINYFNV</sequence>
<evidence type="ECO:0000256" key="1">
    <source>
        <dbReference type="ARBA" id="ARBA00008655"/>
    </source>
</evidence>
<dbReference type="STRING" id="451379.A0A0N5AGA8"/>
<keyword evidence="6" id="KW-1185">Reference proteome</keyword>
<keyword evidence="4" id="KW-0472">Membrane</keyword>
<comment type="similarity">
    <text evidence="1">Belongs to the 1-acyl-sn-glycerol-3-phosphate acyltransferase family.</text>
</comment>
<dbReference type="InterPro" id="IPR032098">
    <property type="entry name" value="Acyltransf_C"/>
</dbReference>
<dbReference type="InterPro" id="IPR002123">
    <property type="entry name" value="Plipid/glycerol_acylTrfase"/>
</dbReference>
<dbReference type="CDD" id="cd07990">
    <property type="entry name" value="LPLAT_LCLAT1-like"/>
    <property type="match status" value="1"/>
</dbReference>
<evidence type="ECO:0000259" key="5">
    <source>
        <dbReference type="SMART" id="SM00563"/>
    </source>
</evidence>
<dbReference type="PANTHER" id="PTHR10983">
    <property type="entry name" value="1-ACYLGLYCEROL-3-PHOSPHATE ACYLTRANSFERASE-RELATED"/>
    <property type="match status" value="1"/>
</dbReference>
<accession>A0A0N5AGA8</accession>
<reference evidence="7" key="1">
    <citation type="submission" date="2017-02" db="UniProtKB">
        <authorList>
            <consortium name="WormBaseParasite"/>
        </authorList>
    </citation>
    <scope>IDENTIFICATION</scope>
</reference>
<keyword evidence="3" id="KW-0012">Acyltransferase</keyword>